<dbReference type="InterPro" id="IPR000873">
    <property type="entry name" value="AMP-dep_synth/lig_dom"/>
</dbReference>
<name>A0A8J3BDJ9_9BACI</name>
<dbReference type="PANTHER" id="PTHR43859:SF4">
    <property type="entry name" value="BUTANOATE--COA LIGASE AAE1-RELATED"/>
    <property type="match status" value="1"/>
</dbReference>
<comment type="caution">
    <text evidence="7">The sequence shown here is derived from an EMBL/GenBank/DDBJ whole genome shotgun (WGS) entry which is preliminary data.</text>
</comment>
<proteinExistence type="inferred from homology"/>
<evidence type="ECO:0000313" key="8">
    <source>
        <dbReference type="Proteomes" id="UP000637720"/>
    </source>
</evidence>
<evidence type="ECO:0000259" key="6">
    <source>
        <dbReference type="Pfam" id="PF13193"/>
    </source>
</evidence>
<organism evidence="7 8">
    <name type="scientific">Calditerricola satsumensis</name>
    <dbReference type="NCBI Taxonomy" id="373054"/>
    <lineage>
        <taxon>Bacteria</taxon>
        <taxon>Bacillati</taxon>
        <taxon>Bacillota</taxon>
        <taxon>Bacilli</taxon>
        <taxon>Bacillales</taxon>
        <taxon>Bacillaceae</taxon>
        <taxon>Calditerricola</taxon>
    </lineage>
</organism>
<dbReference type="Proteomes" id="UP000637720">
    <property type="component" value="Unassembled WGS sequence"/>
</dbReference>
<evidence type="ECO:0000256" key="2">
    <source>
        <dbReference type="ARBA" id="ARBA00022598"/>
    </source>
</evidence>
<accession>A0A8J3BDJ9</accession>
<dbReference type="InterPro" id="IPR025110">
    <property type="entry name" value="AMP-bd_C"/>
</dbReference>
<keyword evidence="8" id="KW-1185">Reference proteome</keyword>
<dbReference type="NCBIfam" id="NF004837">
    <property type="entry name" value="PRK06187.1"/>
    <property type="match status" value="1"/>
</dbReference>
<protein>
    <submittedName>
        <fullName evidence="7">Long-chain-fatty-acid--CoA ligase</fullName>
    </submittedName>
</protein>
<dbReference type="AlphaFoldDB" id="A0A8J3BDJ9"/>
<dbReference type="Gene3D" id="3.30.300.30">
    <property type="match status" value="1"/>
</dbReference>
<dbReference type="EMBL" id="BMOF01000018">
    <property type="protein sequence ID" value="GGJ99216.1"/>
    <property type="molecule type" value="Genomic_DNA"/>
</dbReference>
<dbReference type="Pfam" id="PF00501">
    <property type="entry name" value="AMP-binding"/>
    <property type="match status" value="1"/>
</dbReference>
<evidence type="ECO:0000256" key="1">
    <source>
        <dbReference type="ARBA" id="ARBA00006432"/>
    </source>
</evidence>
<evidence type="ECO:0000259" key="5">
    <source>
        <dbReference type="Pfam" id="PF00501"/>
    </source>
</evidence>
<dbReference type="Pfam" id="PF13193">
    <property type="entry name" value="AMP-binding_C"/>
    <property type="match status" value="1"/>
</dbReference>
<dbReference type="GO" id="GO:0016874">
    <property type="term" value="F:ligase activity"/>
    <property type="evidence" value="ECO:0007669"/>
    <property type="project" value="UniProtKB-KW"/>
</dbReference>
<keyword evidence="2 7" id="KW-0436">Ligase</keyword>
<keyword evidence="4" id="KW-0443">Lipid metabolism</keyword>
<feature type="domain" description="AMP-binding enzyme C-terminal" evidence="6">
    <location>
        <begin position="451"/>
        <end position="525"/>
    </location>
</feature>
<evidence type="ECO:0000256" key="3">
    <source>
        <dbReference type="ARBA" id="ARBA00022832"/>
    </source>
</evidence>
<evidence type="ECO:0000256" key="4">
    <source>
        <dbReference type="ARBA" id="ARBA00023098"/>
    </source>
</evidence>
<dbReference type="Gene3D" id="3.40.50.12780">
    <property type="entry name" value="N-terminal domain of ligase-like"/>
    <property type="match status" value="1"/>
</dbReference>
<dbReference type="InterPro" id="IPR042099">
    <property type="entry name" value="ANL_N_sf"/>
</dbReference>
<dbReference type="PROSITE" id="PS00455">
    <property type="entry name" value="AMP_BINDING"/>
    <property type="match status" value="1"/>
</dbReference>
<dbReference type="FunFam" id="3.30.300.30:FF:000008">
    <property type="entry name" value="2,3-dihydroxybenzoate-AMP ligase"/>
    <property type="match status" value="1"/>
</dbReference>
<dbReference type="CDD" id="cd12119">
    <property type="entry name" value="ttLC_FACS_AlkK_like"/>
    <property type="match status" value="1"/>
</dbReference>
<reference evidence="7" key="1">
    <citation type="journal article" date="2014" name="Int. J. Syst. Evol. Microbiol.">
        <title>Complete genome sequence of Corynebacterium casei LMG S-19264T (=DSM 44701T), isolated from a smear-ripened cheese.</title>
        <authorList>
            <consortium name="US DOE Joint Genome Institute (JGI-PGF)"/>
            <person name="Walter F."/>
            <person name="Albersmeier A."/>
            <person name="Kalinowski J."/>
            <person name="Ruckert C."/>
        </authorList>
    </citation>
    <scope>NUCLEOTIDE SEQUENCE</scope>
    <source>
        <strain evidence="7">JCM 14719</strain>
    </source>
</reference>
<dbReference type="PANTHER" id="PTHR43859">
    <property type="entry name" value="ACYL-ACTIVATING ENZYME"/>
    <property type="match status" value="1"/>
</dbReference>
<comment type="similarity">
    <text evidence="1">Belongs to the ATP-dependent AMP-binding enzyme family.</text>
</comment>
<reference evidence="7" key="2">
    <citation type="submission" date="2020-09" db="EMBL/GenBank/DDBJ databases">
        <authorList>
            <person name="Sun Q."/>
            <person name="Ohkuma M."/>
        </authorList>
    </citation>
    <scope>NUCLEOTIDE SEQUENCE</scope>
    <source>
        <strain evidence="7">JCM 14719</strain>
    </source>
</reference>
<dbReference type="InterPro" id="IPR020845">
    <property type="entry name" value="AMP-binding_CS"/>
</dbReference>
<gene>
    <name evidence="7" type="ORF">GCM10007043_11590</name>
</gene>
<sequence>MATMIASTMMAYPLTLTHLLERAGKLFGPVEIVSRRPDKSLHRYTYADFVRRAKALAEGLKRLGLAKGDRVGTLMWNHYAHLEAYFGIPAAGGVLHTLNLRLHPDEIAYIVNHAEDRFLIVDDVLVPLLRQFEDRIRVERIFVVPLTGQAVPEGYDDYEALLAEATGDFAYPELDENDPAGMCYTSGTTGRPKGVVYSHRALVLHSFAAALADTLAVSHRDTVLPVVPMFHVNAWGVPFAATMVGAKQVFPGPHLDPESLLALFESERVTFAAGVPTIWLGVLQALDRSPRRWSLVPGMRLAVGGSAAPEAMIRGFDRHGLRVIHAWGMTETTPLGTVSHLKSDLAERPVEEQYAYRAKQGIPVPFVEVRVVNDDGEAPWDGQTMGELQVRGPWVAAAYHNQPEAASSWTADGWFRTGDVATIDPHGYVKITDRVKDLIKSGGEWISSVDLENALMAHPAVAEAAVVGVAHPKWQERPLAVVVKKEGAEVTPEELRAFLADKFPKWWLPDAFVFVNAIPRTSAGKFLKAKLREQYRDIYGTADAG</sequence>
<dbReference type="SUPFAM" id="SSF56801">
    <property type="entry name" value="Acetyl-CoA synthetase-like"/>
    <property type="match status" value="1"/>
</dbReference>
<keyword evidence="3" id="KW-0276">Fatty acid metabolism</keyword>
<dbReference type="InterPro" id="IPR045851">
    <property type="entry name" value="AMP-bd_C_sf"/>
</dbReference>
<dbReference type="GO" id="GO:0006631">
    <property type="term" value="P:fatty acid metabolic process"/>
    <property type="evidence" value="ECO:0007669"/>
    <property type="project" value="UniProtKB-KW"/>
</dbReference>
<feature type="domain" description="AMP-dependent synthetase/ligase" evidence="5">
    <location>
        <begin position="41"/>
        <end position="399"/>
    </location>
</feature>
<evidence type="ECO:0000313" key="7">
    <source>
        <dbReference type="EMBL" id="GGJ99216.1"/>
    </source>
</evidence>